<dbReference type="GO" id="GO:0016020">
    <property type="term" value="C:membrane"/>
    <property type="evidence" value="ECO:0007669"/>
    <property type="project" value="TreeGrafter"/>
</dbReference>
<sequence>MQRTVVAPHASAGFMQARYPAIARTSSRVLLMIWEALPSECAASARMEQAKAKSASLEEPHYRRLCPTSLRLSRSFDNGLTWEEPRTLAAGNPQEFFGFHVPSFLHDCVTGRMFCFYTRSLVPDWDLRQAQTALFVAWTDDDGLSWEHQDITSMIIAGRDFSMAYIPRGRGTQLTSGQWAQRLCHAGVIVDESGDRKAVFIGSDDHGASWWASSPVGANVDYCTAVSNSDGTEVMLLMKTQGSTVKTWAKSADAGRTFGQPAAATDSRLINIMSPLEEVFHGACPGTPHADVFSYIGERTTDQGDCTVLMLSTDGAKSFREAEMFDVQTYGALDIVSMADQAKFAIAFEGADGVVCEVLPFSKLGNIDALAEQWVHQA</sequence>
<keyword evidence="5" id="KW-0378">Hydrolase</keyword>
<dbReference type="Proteomes" id="UP000250245">
    <property type="component" value="Unassembled WGS sequence"/>
</dbReference>
<dbReference type="GO" id="GO:0006689">
    <property type="term" value="P:ganglioside catabolic process"/>
    <property type="evidence" value="ECO:0007669"/>
    <property type="project" value="TreeGrafter"/>
</dbReference>
<evidence type="ECO:0000256" key="1">
    <source>
        <dbReference type="ARBA" id="ARBA00000427"/>
    </source>
</evidence>
<dbReference type="GO" id="GO:0004308">
    <property type="term" value="F:exo-alpha-sialidase activity"/>
    <property type="evidence" value="ECO:0007669"/>
    <property type="project" value="UniProtKB-EC"/>
</dbReference>
<dbReference type="GO" id="GO:0009313">
    <property type="term" value="P:oligosaccharide catabolic process"/>
    <property type="evidence" value="ECO:0007669"/>
    <property type="project" value="TreeGrafter"/>
</dbReference>
<reference evidence="5 6" key="1">
    <citation type="submission" date="2018-06" db="EMBL/GenBank/DDBJ databases">
        <authorList>
            <consortium name="Pathogen Informatics"/>
            <person name="Doyle S."/>
        </authorList>
    </citation>
    <scope>NUCLEOTIDE SEQUENCE [LARGE SCALE GENOMIC DNA]</scope>
    <source>
        <strain evidence="5 6">NCTC11820</strain>
    </source>
</reference>
<dbReference type="EMBL" id="UASJ01000001">
    <property type="protein sequence ID" value="SQB64231.1"/>
    <property type="molecule type" value="Genomic_DNA"/>
</dbReference>
<dbReference type="PANTHER" id="PTHR10628:SF30">
    <property type="entry name" value="EXO-ALPHA-SIALIDASE"/>
    <property type="match status" value="1"/>
</dbReference>
<dbReference type="InterPro" id="IPR026856">
    <property type="entry name" value="Sialidase_fam"/>
</dbReference>
<comment type="similarity">
    <text evidence="2">Belongs to the glycosyl hydrolase 33 family.</text>
</comment>
<evidence type="ECO:0000256" key="3">
    <source>
        <dbReference type="ARBA" id="ARBA00012733"/>
    </source>
</evidence>
<keyword evidence="5" id="KW-0326">Glycosidase</keyword>
<accession>A0A2X2YMW4</accession>
<dbReference type="InterPro" id="IPR036278">
    <property type="entry name" value="Sialidase_sf"/>
</dbReference>
<proteinExistence type="inferred from homology"/>
<feature type="domain" description="Sialidase" evidence="4">
    <location>
        <begin position="69"/>
        <end position="264"/>
    </location>
</feature>
<dbReference type="SUPFAM" id="SSF50939">
    <property type="entry name" value="Sialidases"/>
    <property type="match status" value="1"/>
</dbReference>
<organism evidence="5 6">
    <name type="scientific">Mobiluncus curtisii</name>
    <dbReference type="NCBI Taxonomy" id="2051"/>
    <lineage>
        <taxon>Bacteria</taxon>
        <taxon>Bacillati</taxon>
        <taxon>Actinomycetota</taxon>
        <taxon>Actinomycetes</taxon>
        <taxon>Actinomycetales</taxon>
        <taxon>Actinomycetaceae</taxon>
        <taxon>Mobiluncus</taxon>
    </lineage>
</organism>
<dbReference type="InterPro" id="IPR011040">
    <property type="entry name" value="Sialidase"/>
</dbReference>
<evidence type="ECO:0000259" key="4">
    <source>
        <dbReference type="Pfam" id="PF13088"/>
    </source>
</evidence>
<comment type="catalytic activity">
    <reaction evidence="1">
        <text>Hydrolysis of alpha-(2-&gt;3)-, alpha-(2-&gt;6)-, alpha-(2-&gt;8)- glycosidic linkages of terminal sialic acid residues in oligosaccharides, glycoproteins, glycolipids, colominic acid and synthetic substrates.</text>
        <dbReference type="EC" id="3.2.1.18"/>
    </reaction>
</comment>
<dbReference type="RefSeq" id="WP_013188598.1">
    <property type="nucleotide sequence ID" value="NZ_CP068112.1"/>
</dbReference>
<evidence type="ECO:0000256" key="2">
    <source>
        <dbReference type="ARBA" id="ARBA00009348"/>
    </source>
</evidence>
<evidence type="ECO:0000313" key="5">
    <source>
        <dbReference type="EMBL" id="SQB64231.1"/>
    </source>
</evidence>
<evidence type="ECO:0000313" key="6">
    <source>
        <dbReference type="Proteomes" id="UP000250245"/>
    </source>
</evidence>
<gene>
    <name evidence="5" type="primary">nedA</name>
    <name evidence="5" type="ORF">NCTC11820_00565</name>
</gene>
<dbReference type="Pfam" id="PF13088">
    <property type="entry name" value="BNR_2"/>
    <property type="match status" value="1"/>
</dbReference>
<dbReference type="Gene3D" id="2.120.10.10">
    <property type="match status" value="1"/>
</dbReference>
<dbReference type="EC" id="3.2.1.18" evidence="3"/>
<protein>
    <recommendedName>
        <fullName evidence="3">exo-alpha-sialidase</fullName>
        <ecNumber evidence="3">3.2.1.18</ecNumber>
    </recommendedName>
</protein>
<dbReference type="AlphaFoldDB" id="A0A2X2YMW4"/>
<dbReference type="PANTHER" id="PTHR10628">
    <property type="entry name" value="SIALIDASE"/>
    <property type="match status" value="1"/>
</dbReference>
<dbReference type="GO" id="GO:0005737">
    <property type="term" value="C:cytoplasm"/>
    <property type="evidence" value="ECO:0007669"/>
    <property type="project" value="TreeGrafter"/>
</dbReference>
<name>A0A2X2YMW4_9ACTO</name>
<dbReference type="GeneID" id="55564292"/>
<dbReference type="CDD" id="cd15482">
    <property type="entry name" value="Sialidase_non-viral"/>
    <property type="match status" value="1"/>
</dbReference>